<dbReference type="AlphaFoldDB" id="A0AA39HMC6"/>
<dbReference type="Proteomes" id="UP001175271">
    <property type="component" value="Unassembled WGS sequence"/>
</dbReference>
<dbReference type="EMBL" id="JAUCMV010000003">
    <property type="protein sequence ID" value="KAK0407831.1"/>
    <property type="molecule type" value="Genomic_DNA"/>
</dbReference>
<feature type="compositionally biased region" description="Basic and acidic residues" evidence="1">
    <location>
        <begin position="1"/>
        <end position="10"/>
    </location>
</feature>
<evidence type="ECO:0000313" key="2">
    <source>
        <dbReference type="EMBL" id="KAK0407831.1"/>
    </source>
</evidence>
<evidence type="ECO:0000313" key="3">
    <source>
        <dbReference type="Proteomes" id="UP001175271"/>
    </source>
</evidence>
<gene>
    <name evidence="2" type="ORF">QR680_003623</name>
</gene>
<keyword evidence="3" id="KW-1185">Reference proteome</keyword>
<reference evidence="2" key="1">
    <citation type="submission" date="2023-06" db="EMBL/GenBank/DDBJ databases">
        <title>Genomic analysis of the entomopathogenic nematode Steinernema hermaphroditum.</title>
        <authorList>
            <person name="Schwarz E.M."/>
            <person name="Heppert J.K."/>
            <person name="Baniya A."/>
            <person name="Schwartz H.T."/>
            <person name="Tan C.-H."/>
            <person name="Antoshechkin I."/>
            <person name="Sternberg P.W."/>
            <person name="Goodrich-Blair H."/>
            <person name="Dillman A.R."/>
        </authorList>
    </citation>
    <scope>NUCLEOTIDE SEQUENCE</scope>
    <source>
        <strain evidence="2">PS9179</strain>
        <tissue evidence="2">Whole animal</tissue>
    </source>
</reference>
<comment type="caution">
    <text evidence="2">The sequence shown here is derived from an EMBL/GenBank/DDBJ whole genome shotgun (WGS) entry which is preliminary data.</text>
</comment>
<protein>
    <submittedName>
        <fullName evidence="2">Uncharacterized protein</fullName>
    </submittedName>
</protein>
<proteinExistence type="predicted"/>
<organism evidence="2 3">
    <name type="scientific">Steinernema hermaphroditum</name>
    <dbReference type="NCBI Taxonomy" id="289476"/>
    <lineage>
        <taxon>Eukaryota</taxon>
        <taxon>Metazoa</taxon>
        <taxon>Ecdysozoa</taxon>
        <taxon>Nematoda</taxon>
        <taxon>Chromadorea</taxon>
        <taxon>Rhabditida</taxon>
        <taxon>Tylenchina</taxon>
        <taxon>Panagrolaimomorpha</taxon>
        <taxon>Strongyloidoidea</taxon>
        <taxon>Steinernematidae</taxon>
        <taxon>Steinernema</taxon>
    </lineage>
</organism>
<evidence type="ECO:0000256" key="1">
    <source>
        <dbReference type="SAM" id="MobiDB-lite"/>
    </source>
</evidence>
<sequence>MKSKKLETRRIRQQLKQKREASQPLIKKGYKKALSLGSAAFQASRAVWKAYQEGLLLQNLKEYSKKIAADARQTLTSVLSQAYQEGQLNPVHFQRLALLHYYSGRQKIRESCQATRRRIYLRWRHYRRRAINVAEATKEVVKCAVRGPVDVFKPLVDFVIVETGATARVLYDYSSPKIAKMASAVHNFVTDPFIFFSLILFLRLMTSFVHHIEEVDQSLDYGNFSQCKPLAKVSYGSWVASKEVRESEDVHVPETEVCFSEVDICYLGETNSTMGWTYPDLAAPLSTTEDRPAVEDICYPETGNMCYPSEANSTVPLTFTEKDSTILPSADEDPMPEDICHPLATNMCYPSEANSTLIQEKEFIFGTHEDVLIPEDICYPLALPEESLPEDVCHPLATNMCYLYEANSTIPLTITEGDSTILTSADEASIPEDICHPLATSMCYPSEANSTLYASQDEEAAVEPLPQDLLPEDICYPLADDMCYPAEANSTEIHEEESIFRTIEEVAVLKAVPEESIPKDVCHPLATNMCYPSEANSTIYSEEVSSTFPQIEETVMPENICYPPAFDMCFPAEANSTTLYGVQDEEVALDPLPEDVLPEDICHPLVSDMCYPAEANSTTVPSKSHEQPEVVISDDVCLTLALMCHPDEFNSTVFLMKEFATEDVTADYTTSSSIPQIVEDTCFISFNAMCYPSEANSTVSLRQESIPKQLLAPSILHIPEDLCLPMKTGLCYNTTAYFASFSTSTALGHPFPTVNTALAPISYDAPTEEYCYHSSMIQGSALMVSPSTALTSISDECTLEFWLS</sequence>
<name>A0AA39HMC6_9BILA</name>
<accession>A0AA39HMC6</accession>
<feature type="region of interest" description="Disordered" evidence="1">
    <location>
        <begin position="1"/>
        <end position="22"/>
    </location>
</feature>